<comment type="caution">
    <text evidence="2">The sequence shown here is derived from an EMBL/GenBank/DDBJ whole genome shotgun (WGS) entry which is preliminary data.</text>
</comment>
<feature type="region of interest" description="Disordered" evidence="1">
    <location>
        <begin position="90"/>
        <end position="128"/>
    </location>
</feature>
<reference evidence="2 3" key="1">
    <citation type="journal article" date="2023" name="J. Hered.">
        <title>Chromosome-level genome of the wood stork (Mycteria americana) provides insight into avian chromosome evolution.</title>
        <authorList>
            <person name="Flamio R. Jr."/>
            <person name="Ramstad K.M."/>
        </authorList>
    </citation>
    <scope>NUCLEOTIDE SEQUENCE [LARGE SCALE GENOMIC DNA]</scope>
    <source>
        <strain evidence="2">JAX WOST 10</strain>
    </source>
</reference>
<keyword evidence="3" id="KW-1185">Reference proteome</keyword>
<gene>
    <name evidence="2" type="ORF">QYF61_024514</name>
</gene>
<evidence type="ECO:0000256" key="1">
    <source>
        <dbReference type="SAM" id="MobiDB-lite"/>
    </source>
</evidence>
<dbReference type="Proteomes" id="UP001333110">
    <property type="component" value="Unassembled WGS sequence"/>
</dbReference>
<name>A0AAN7RTU6_MYCAM</name>
<dbReference type="AlphaFoldDB" id="A0AAN7RTU6"/>
<proteinExistence type="predicted"/>
<evidence type="ECO:0000313" key="3">
    <source>
        <dbReference type="Proteomes" id="UP001333110"/>
    </source>
</evidence>
<protein>
    <submittedName>
        <fullName evidence="2">Uncharacterized protein</fullName>
    </submittedName>
</protein>
<sequence length="128" mass="15069">MIKGLKYLTYRYRLREVGLFSLEKRRLRGILSVPYLMGVTKEDEARLLTFFTVRAVKYWNRLPREVVESPSLELKVHLNEEGRQRCHQLARAEIPSHKDQKQNTPKKGSDDSQENLQELGWELEQAAD</sequence>
<evidence type="ECO:0000313" key="2">
    <source>
        <dbReference type="EMBL" id="KAK4816872.1"/>
    </source>
</evidence>
<organism evidence="2 3">
    <name type="scientific">Mycteria americana</name>
    <name type="common">Wood stork</name>
    <dbReference type="NCBI Taxonomy" id="33587"/>
    <lineage>
        <taxon>Eukaryota</taxon>
        <taxon>Metazoa</taxon>
        <taxon>Chordata</taxon>
        <taxon>Craniata</taxon>
        <taxon>Vertebrata</taxon>
        <taxon>Euteleostomi</taxon>
        <taxon>Archelosauria</taxon>
        <taxon>Archosauria</taxon>
        <taxon>Dinosauria</taxon>
        <taxon>Saurischia</taxon>
        <taxon>Theropoda</taxon>
        <taxon>Coelurosauria</taxon>
        <taxon>Aves</taxon>
        <taxon>Neognathae</taxon>
        <taxon>Neoaves</taxon>
        <taxon>Aequornithes</taxon>
        <taxon>Ciconiiformes</taxon>
        <taxon>Ciconiidae</taxon>
        <taxon>Mycteria</taxon>
    </lineage>
</organism>
<dbReference type="EMBL" id="JAUNZN010000009">
    <property type="protein sequence ID" value="KAK4816872.1"/>
    <property type="molecule type" value="Genomic_DNA"/>
</dbReference>
<accession>A0AAN7RTU6</accession>